<feature type="domain" description="P2X purinoreceptor 7 intracellular" evidence="2">
    <location>
        <begin position="160"/>
        <end position="283"/>
    </location>
</feature>
<feature type="compositionally biased region" description="Polar residues" evidence="1">
    <location>
        <begin position="91"/>
        <end position="119"/>
    </location>
</feature>
<feature type="region of interest" description="Disordered" evidence="1">
    <location>
        <begin position="22"/>
        <end position="46"/>
    </location>
</feature>
<dbReference type="Proteomes" id="UP001152795">
    <property type="component" value="Unassembled WGS sequence"/>
</dbReference>
<dbReference type="GO" id="GO:0005216">
    <property type="term" value="F:monoatomic ion channel activity"/>
    <property type="evidence" value="ECO:0007669"/>
    <property type="project" value="InterPro"/>
</dbReference>
<dbReference type="PRINTS" id="PR01314">
    <property type="entry name" value="P2X7RECEPTOR"/>
</dbReference>
<dbReference type="GO" id="GO:0001614">
    <property type="term" value="F:purinergic nucleotide receptor activity"/>
    <property type="evidence" value="ECO:0007669"/>
    <property type="project" value="InterPro"/>
</dbReference>
<feature type="region of interest" description="Disordered" evidence="1">
    <location>
        <begin position="91"/>
        <end position="120"/>
    </location>
</feature>
<protein>
    <submittedName>
        <fullName evidence="3">P2X purinoceptor 7-like</fullName>
    </submittedName>
</protein>
<dbReference type="GO" id="GO:0016020">
    <property type="term" value="C:membrane"/>
    <property type="evidence" value="ECO:0007669"/>
    <property type="project" value="InterPro"/>
</dbReference>
<dbReference type="AlphaFoldDB" id="A0A6S7G212"/>
<evidence type="ECO:0000256" key="1">
    <source>
        <dbReference type="SAM" id="MobiDB-lite"/>
    </source>
</evidence>
<evidence type="ECO:0000259" key="2">
    <source>
        <dbReference type="Pfam" id="PF20478"/>
    </source>
</evidence>
<dbReference type="EMBL" id="CACRXK020001095">
    <property type="protein sequence ID" value="CAB3986934.1"/>
    <property type="molecule type" value="Genomic_DNA"/>
</dbReference>
<dbReference type="InterPro" id="IPR003050">
    <property type="entry name" value="P2X7_purinoceptor"/>
</dbReference>
<evidence type="ECO:0000313" key="4">
    <source>
        <dbReference type="Proteomes" id="UP001152795"/>
    </source>
</evidence>
<organism evidence="3 4">
    <name type="scientific">Paramuricea clavata</name>
    <name type="common">Red gorgonian</name>
    <name type="synonym">Violescent sea-whip</name>
    <dbReference type="NCBI Taxonomy" id="317549"/>
    <lineage>
        <taxon>Eukaryota</taxon>
        <taxon>Metazoa</taxon>
        <taxon>Cnidaria</taxon>
        <taxon>Anthozoa</taxon>
        <taxon>Octocorallia</taxon>
        <taxon>Malacalcyonacea</taxon>
        <taxon>Plexauridae</taxon>
        <taxon>Paramuricea</taxon>
    </lineage>
</organism>
<dbReference type="PANTHER" id="PTHR36981">
    <property type="entry name" value="ZGC:195170"/>
    <property type="match status" value="1"/>
</dbReference>
<gene>
    <name evidence="3" type="ORF">PACLA_8A087033</name>
</gene>
<dbReference type="OrthoDB" id="6343871at2759"/>
<proteinExistence type="predicted"/>
<sequence>MAESEEDASVLNYYGSSLFQSEESQMAMDSSLEESDESSESIAPPAVNCSCKSQCMRKLKTAASGKITGCVCKGNGVLCGENCSCGTNSKPCQNKAQPRSQTGRETVAPQSETNEQSEVSVEEMIDGLDRETLVKVAKEGFMSRPLVLKDLITKVTAGPEELQQSSETSEIPFCVCGYCREMPTDKERVCCKERRLCRSTTLAFQNICLDSDNLATVIRSLADTYVFTPTYDNRAMSCPAYRQYVMWIHGHLGKGNRKVIPSCCVWKIRKHYPSPDGRYTGFKER</sequence>
<comment type="caution">
    <text evidence="3">The sequence shown here is derived from an EMBL/GenBank/DDBJ whole genome shotgun (WGS) entry which is preliminary data.</text>
</comment>
<dbReference type="Pfam" id="PF20478">
    <property type="entry name" value="P2RX7_C"/>
    <property type="match status" value="1"/>
</dbReference>
<evidence type="ECO:0000313" key="3">
    <source>
        <dbReference type="EMBL" id="CAB3986934.1"/>
    </source>
</evidence>
<keyword evidence="4" id="KW-1185">Reference proteome</keyword>
<reference evidence="3" key="1">
    <citation type="submission" date="2020-04" db="EMBL/GenBank/DDBJ databases">
        <authorList>
            <person name="Alioto T."/>
            <person name="Alioto T."/>
            <person name="Gomez Garrido J."/>
        </authorList>
    </citation>
    <scope>NUCLEOTIDE SEQUENCE</scope>
    <source>
        <strain evidence="3">A484AB</strain>
    </source>
</reference>
<accession>A0A6S7G212</accession>
<dbReference type="InterPro" id="IPR046815">
    <property type="entry name" value="P2RX7_C"/>
</dbReference>
<dbReference type="GO" id="GO:0005524">
    <property type="term" value="F:ATP binding"/>
    <property type="evidence" value="ECO:0007669"/>
    <property type="project" value="InterPro"/>
</dbReference>
<name>A0A6S7G212_PARCT</name>
<dbReference type="PANTHER" id="PTHR36981:SF3">
    <property type="entry name" value="UBIQUITIN-LIKE PROTEASE FAMILY PROFILE DOMAIN-CONTAINING PROTEIN"/>
    <property type="match status" value="1"/>
</dbReference>